<dbReference type="PANTHER" id="PTHR39087:SF2">
    <property type="entry name" value="UPF0104 MEMBRANE PROTEIN MJ1595"/>
    <property type="match status" value="1"/>
</dbReference>
<dbReference type="Pfam" id="PF03706">
    <property type="entry name" value="LPG_synthase_TM"/>
    <property type="match status" value="1"/>
</dbReference>
<evidence type="ECO:0000313" key="9">
    <source>
        <dbReference type="Proteomes" id="UP001166304"/>
    </source>
</evidence>
<feature type="transmembrane region" description="Helical" evidence="7">
    <location>
        <begin position="320"/>
        <end position="342"/>
    </location>
</feature>
<comment type="subcellular location">
    <subcellularLocation>
        <location evidence="1">Cell membrane</location>
        <topology evidence="1">Multi-pass membrane protein</topology>
    </subcellularLocation>
</comment>
<organism evidence="8 9">
    <name type="scientific">Haloarcula salina</name>
    <dbReference type="NCBI Taxonomy" id="1429914"/>
    <lineage>
        <taxon>Archaea</taxon>
        <taxon>Methanobacteriati</taxon>
        <taxon>Methanobacteriota</taxon>
        <taxon>Stenosarchaea group</taxon>
        <taxon>Halobacteria</taxon>
        <taxon>Halobacteriales</taxon>
        <taxon>Haloarculaceae</taxon>
        <taxon>Haloarcula</taxon>
    </lineage>
</organism>
<sequence length="349" mass="36115">MALRRWRLVASALLACALLAGFLWLVDLPRLGAALRGTDLSVFALGVVVTAFGAVAWSESQRHLLAASGATLSPWRNFVVFSLGLLTKQILPMGHALGTAVVAYGVGTELDRPYVENLAPVTVTELQSLLASLCLAGVGFGYVVVTLPWTPGLRSLGSVLAVVGGGTLLLAVTLWYRRRVVGRTLLAVAALVQATVGRVSPTVYRAARPEALAAEVEKFYATVGAVAGDRQRVLLGFAWALVGWVAFSVPLVTSAAALGTTVPVAVALFVVPMAGFASLAPVPGGLGGVELVMTGLVIAVSGLDPTLAAGVTLLYRLCTYWLVVLCCGGIVAAFGTTPRAALRAVARRG</sequence>
<comment type="similarity">
    <text evidence="2">Belongs to the UPF0104 family.</text>
</comment>
<proteinExistence type="inferred from homology"/>
<keyword evidence="4 7" id="KW-0812">Transmembrane</keyword>
<keyword evidence="3" id="KW-1003">Cell membrane</keyword>
<dbReference type="EMBL" id="JAHQXE010000002">
    <property type="protein sequence ID" value="MBV0901781.1"/>
    <property type="molecule type" value="Genomic_DNA"/>
</dbReference>
<dbReference type="PANTHER" id="PTHR39087">
    <property type="entry name" value="UPF0104 MEMBRANE PROTEIN MJ1595"/>
    <property type="match status" value="1"/>
</dbReference>
<evidence type="ECO:0000256" key="2">
    <source>
        <dbReference type="ARBA" id="ARBA00011061"/>
    </source>
</evidence>
<keyword evidence="9" id="KW-1185">Reference proteome</keyword>
<dbReference type="GO" id="GO:0005886">
    <property type="term" value="C:plasma membrane"/>
    <property type="evidence" value="ECO:0007669"/>
    <property type="project" value="UniProtKB-SubCell"/>
</dbReference>
<dbReference type="NCBIfam" id="TIGR00374">
    <property type="entry name" value="flippase-like domain"/>
    <property type="match status" value="1"/>
</dbReference>
<evidence type="ECO:0000256" key="7">
    <source>
        <dbReference type="SAM" id="Phobius"/>
    </source>
</evidence>
<feature type="transmembrane region" description="Helical" evidence="7">
    <location>
        <begin position="258"/>
        <end position="279"/>
    </location>
</feature>
<dbReference type="RefSeq" id="WP_162412975.1">
    <property type="nucleotide sequence ID" value="NZ_JAHQXE010000002.1"/>
</dbReference>
<evidence type="ECO:0000313" key="8">
    <source>
        <dbReference type="EMBL" id="MBV0901781.1"/>
    </source>
</evidence>
<dbReference type="Proteomes" id="UP001166304">
    <property type="component" value="Unassembled WGS sequence"/>
</dbReference>
<dbReference type="InterPro" id="IPR022791">
    <property type="entry name" value="L-PG_synthase/AglD"/>
</dbReference>
<comment type="caution">
    <text evidence="8">The sequence shown here is derived from an EMBL/GenBank/DDBJ whole genome shotgun (WGS) entry which is preliminary data.</text>
</comment>
<feature type="transmembrane region" description="Helical" evidence="7">
    <location>
        <begin position="41"/>
        <end position="58"/>
    </location>
</feature>
<reference evidence="8" key="1">
    <citation type="submission" date="2021-06" db="EMBL/GenBank/DDBJ databases">
        <title>New haloarchaea isolates fom saline soil.</title>
        <authorList>
            <person name="Duran-Viseras A."/>
            <person name="Sanchez-Porro C.S."/>
            <person name="Ventosa A."/>
        </authorList>
    </citation>
    <scope>NUCLEOTIDE SEQUENCE</scope>
    <source>
        <strain evidence="8">JCM 18369</strain>
    </source>
</reference>
<keyword evidence="6 7" id="KW-0472">Membrane</keyword>
<dbReference type="AlphaFoldDB" id="A0AA41KHH7"/>
<evidence type="ECO:0000256" key="1">
    <source>
        <dbReference type="ARBA" id="ARBA00004651"/>
    </source>
</evidence>
<feature type="transmembrane region" description="Helical" evidence="7">
    <location>
        <begin position="291"/>
        <end position="314"/>
    </location>
</feature>
<accession>A0AA41KHH7</accession>
<evidence type="ECO:0000256" key="4">
    <source>
        <dbReference type="ARBA" id="ARBA00022692"/>
    </source>
</evidence>
<protein>
    <submittedName>
        <fullName evidence="8">Flippase-like domain-containing protein</fullName>
    </submittedName>
</protein>
<feature type="transmembrane region" description="Helical" evidence="7">
    <location>
        <begin position="233"/>
        <end position="252"/>
    </location>
</feature>
<name>A0AA41KHH7_9EURY</name>
<evidence type="ECO:0000256" key="6">
    <source>
        <dbReference type="ARBA" id="ARBA00023136"/>
    </source>
</evidence>
<evidence type="ECO:0000256" key="5">
    <source>
        <dbReference type="ARBA" id="ARBA00022989"/>
    </source>
</evidence>
<keyword evidence="5 7" id="KW-1133">Transmembrane helix</keyword>
<evidence type="ECO:0000256" key="3">
    <source>
        <dbReference type="ARBA" id="ARBA00022475"/>
    </source>
</evidence>
<gene>
    <name evidence="8" type="ORF">KTS37_08260</name>
</gene>
<feature type="transmembrane region" description="Helical" evidence="7">
    <location>
        <begin position="129"/>
        <end position="149"/>
    </location>
</feature>
<feature type="transmembrane region" description="Helical" evidence="7">
    <location>
        <begin position="155"/>
        <end position="176"/>
    </location>
</feature>